<proteinExistence type="inferred from homology"/>
<dbReference type="Pfam" id="PF13350">
    <property type="entry name" value="Y_phosphatase3"/>
    <property type="match status" value="1"/>
</dbReference>
<dbReference type="Gene3D" id="3.90.190.10">
    <property type="entry name" value="Protein tyrosine phosphatase superfamily"/>
    <property type="match status" value="1"/>
</dbReference>
<sequence>MSPPPDLPISSRVRPHRKASRMSLVNFRDAAALGDPEGRRVRPGVLYRSAQPFPAADEATVAQLRGCDIRTIVDLRDPRETDPADWAAAEAAGISVVAAPVNPATDALTARMGTMATAADLGDFYVLLAESAPDAVAAAVDATVRPGAVLLHCAAGKDRTGLLTALLLDLLGVPAEHIVADYTRTADALPQIFAGLAERHRTALNDRTTSRVTDSRGRNLTIPAPLLEAPAEAMSVFLDRVRTHHGGAASFLPSCGVPAATLGAFRTKAGAAA</sequence>
<protein>
    <submittedName>
        <fullName evidence="3">Tyrosine-protein phosphatase</fullName>
    </submittedName>
</protein>
<gene>
    <name evidence="3" type="ORF">DR950_31910</name>
</gene>
<comment type="similarity">
    <text evidence="1">Belongs to the protein-tyrosine phosphatase family.</text>
</comment>
<dbReference type="InterPro" id="IPR029021">
    <property type="entry name" value="Prot-tyrosine_phosphatase-like"/>
</dbReference>
<name>A0A373A0Y2_9ACTN</name>
<keyword evidence="4" id="KW-1185">Reference proteome</keyword>
<accession>A0A373A0Y2</accession>
<dbReference type="PROSITE" id="PS00383">
    <property type="entry name" value="TYR_PHOSPHATASE_1"/>
    <property type="match status" value="1"/>
</dbReference>
<evidence type="ECO:0000313" key="3">
    <source>
        <dbReference type="EMBL" id="RGD61739.1"/>
    </source>
</evidence>
<dbReference type="Proteomes" id="UP000263377">
    <property type="component" value="Unassembled WGS sequence"/>
</dbReference>
<comment type="caution">
    <text evidence="3">The sequence shown here is derived from an EMBL/GenBank/DDBJ whole genome shotgun (WGS) entry which is preliminary data.</text>
</comment>
<dbReference type="EMBL" id="QVIG01000001">
    <property type="protein sequence ID" value="RGD61739.1"/>
    <property type="molecule type" value="Genomic_DNA"/>
</dbReference>
<feature type="domain" description="Tyrosine specific protein phosphatases" evidence="2">
    <location>
        <begin position="130"/>
        <end position="168"/>
    </location>
</feature>
<dbReference type="InterPro" id="IPR026893">
    <property type="entry name" value="Tyr/Ser_Pase_IphP-type"/>
</dbReference>
<dbReference type="AlphaFoldDB" id="A0A373A0Y2"/>
<dbReference type="GO" id="GO:0004721">
    <property type="term" value="F:phosphoprotein phosphatase activity"/>
    <property type="evidence" value="ECO:0007669"/>
    <property type="project" value="InterPro"/>
</dbReference>
<dbReference type="SUPFAM" id="SSF52799">
    <property type="entry name" value="(Phosphotyrosine protein) phosphatases II"/>
    <property type="match status" value="1"/>
</dbReference>
<dbReference type="PROSITE" id="PS50056">
    <property type="entry name" value="TYR_PHOSPHATASE_2"/>
    <property type="match status" value="1"/>
</dbReference>
<dbReference type="PANTHER" id="PTHR31126">
    <property type="entry name" value="TYROSINE-PROTEIN PHOSPHATASE"/>
    <property type="match status" value="1"/>
</dbReference>
<evidence type="ECO:0000313" key="4">
    <source>
        <dbReference type="Proteomes" id="UP000263377"/>
    </source>
</evidence>
<dbReference type="PANTHER" id="PTHR31126:SF1">
    <property type="entry name" value="TYROSINE SPECIFIC PROTEIN PHOSPHATASES DOMAIN-CONTAINING PROTEIN"/>
    <property type="match status" value="1"/>
</dbReference>
<reference evidence="3 4" key="1">
    <citation type="submission" date="2018-08" db="EMBL/GenBank/DDBJ databases">
        <title>Diversity &amp; Physiological Properties of Lignin-Decomposing Actinobacteria from Soil.</title>
        <authorList>
            <person name="Roh S.G."/>
            <person name="Kim S.B."/>
        </authorList>
    </citation>
    <scope>NUCLEOTIDE SEQUENCE [LARGE SCALE GENOMIC DNA]</scope>
    <source>
        <strain evidence="3 4">MMS17-GH009</strain>
    </source>
</reference>
<evidence type="ECO:0000256" key="1">
    <source>
        <dbReference type="ARBA" id="ARBA00009580"/>
    </source>
</evidence>
<evidence type="ECO:0000259" key="2">
    <source>
        <dbReference type="PROSITE" id="PS50056"/>
    </source>
</evidence>
<organism evidence="3 4">
    <name type="scientific">Kitasatospora xanthocidica</name>
    <dbReference type="NCBI Taxonomy" id="83382"/>
    <lineage>
        <taxon>Bacteria</taxon>
        <taxon>Bacillati</taxon>
        <taxon>Actinomycetota</taxon>
        <taxon>Actinomycetes</taxon>
        <taxon>Kitasatosporales</taxon>
        <taxon>Streptomycetaceae</taxon>
        <taxon>Kitasatospora</taxon>
    </lineage>
</organism>
<dbReference type="InterPro" id="IPR000387">
    <property type="entry name" value="Tyr_Pase_dom"/>
</dbReference>
<dbReference type="InterPro" id="IPR016130">
    <property type="entry name" value="Tyr_Pase_AS"/>
</dbReference>